<evidence type="ECO:0000256" key="10">
    <source>
        <dbReference type="ARBA" id="ARBA00023134"/>
    </source>
</evidence>
<feature type="domain" description="GTP cyclohydrolase II" evidence="12">
    <location>
        <begin position="216"/>
        <end position="379"/>
    </location>
</feature>
<comment type="caution">
    <text evidence="13">The sequence shown here is derived from an EMBL/GenBank/DDBJ whole genome shotgun (WGS) entry which is preliminary data.</text>
</comment>
<evidence type="ECO:0000313" key="13">
    <source>
        <dbReference type="EMBL" id="KGA11894.1"/>
    </source>
</evidence>
<accession>A0A094PQG3</accession>
<dbReference type="InterPro" id="IPR000422">
    <property type="entry name" value="DHBP_synthase_RibB"/>
</dbReference>
<dbReference type="NCBIfam" id="TIGR00506">
    <property type="entry name" value="ribB"/>
    <property type="match status" value="1"/>
</dbReference>
<comment type="similarity">
    <text evidence="3">In the N-terminal section; belongs to the DHBP synthase family.</text>
</comment>
<dbReference type="InterPro" id="IPR032677">
    <property type="entry name" value="GTP_cyclohydro_II"/>
</dbReference>
<gene>
    <name evidence="13" type="ORF">GM51_22110</name>
</gene>
<dbReference type="Pfam" id="PF00925">
    <property type="entry name" value="GTP_cyclohydro2"/>
    <property type="match status" value="1"/>
</dbReference>
<dbReference type="NCBIfam" id="NF006803">
    <property type="entry name" value="PRK09311.1"/>
    <property type="match status" value="1"/>
</dbReference>
<evidence type="ECO:0000256" key="11">
    <source>
        <dbReference type="ARBA" id="ARBA00049295"/>
    </source>
</evidence>
<keyword evidence="9" id="KW-0862">Zinc</keyword>
<dbReference type="NCBIfam" id="NF001591">
    <property type="entry name" value="PRK00393.1"/>
    <property type="match status" value="1"/>
</dbReference>
<sequence>MNLADIRFDSIESAIEDFKKGKALVVVDDEDRENEGNLIIAGSLVTNDVMNFMMKNTTGVISVPMLTEDLDRLEVYPVTIAKENEKINSLAVSVSASKSKGSKNSAEDLCTTIEVLADRNSKSKDLVQPGSVFPLRAAQGGVLRRAGHTEAGVDLAKLAGLNCVAVLAELIEENKSIRKFDSSYKFAKANNLKFISIADIIAYRSKHEKQVELKSQSDLPTKFGNFRAYGYRSHIDGISHLALTVGEIGNGEDVLVRVHSECLTGDVLGSLRCDCGDQLQLAMKTIANHGRGIVLYVRGHEGRSIGLLNKIAAYGLQDEGMDTVQANVELGLPADARDYGTGAQILVDLGVKTMRLLTNNPSKRAGLEGYGLKIVERVPLLAQANEKNIDYLSTKKNKMGHDLPNESLRSSK</sequence>
<proteinExistence type="inferred from homology"/>
<evidence type="ECO:0000256" key="6">
    <source>
        <dbReference type="ARBA" id="ARBA00022723"/>
    </source>
</evidence>
<comment type="pathway">
    <text evidence="2">Cofactor biosynthesis; riboflavin biosynthesis; 5-amino-6-(D-ribitylamino)uracil from GTP: step 1/4.</text>
</comment>
<dbReference type="Gene3D" id="3.40.50.10990">
    <property type="entry name" value="GTP cyclohydrolase II"/>
    <property type="match status" value="1"/>
</dbReference>
<dbReference type="PANTHER" id="PTHR21327:SF18">
    <property type="entry name" value="3,4-DIHYDROXY-2-BUTANONE 4-PHOSPHATE SYNTHASE"/>
    <property type="match status" value="1"/>
</dbReference>
<dbReference type="GO" id="GO:0009231">
    <property type="term" value="P:riboflavin biosynthetic process"/>
    <property type="evidence" value="ECO:0007669"/>
    <property type="project" value="UniProtKB-UniPathway"/>
</dbReference>
<evidence type="ECO:0000256" key="3">
    <source>
        <dbReference type="ARBA" id="ARBA00005520"/>
    </source>
</evidence>
<protein>
    <recommendedName>
        <fullName evidence="4">GTP cyclohydrolase II</fullName>
        <ecNumber evidence="4">3.5.4.25</ecNumber>
    </recommendedName>
</protein>
<organism evidence="13">
    <name type="scientific">freshwater metagenome</name>
    <dbReference type="NCBI Taxonomy" id="449393"/>
    <lineage>
        <taxon>unclassified sequences</taxon>
        <taxon>metagenomes</taxon>
        <taxon>ecological metagenomes</taxon>
    </lineage>
</organism>
<comment type="cofactor">
    <cofactor evidence="1">
        <name>Zn(2+)</name>
        <dbReference type="ChEBI" id="CHEBI:29105"/>
    </cofactor>
</comment>
<dbReference type="InterPro" id="IPR017945">
    <property type="entry name" value="DHBP_synth_RibB-like_a/b_dom"/>
</dbReference>
<keyword evidence="8" id="KW-0378">Hydrolase</keyword>
<evidence type="ECO:0000256" key="1">
    <source>
        <dbReference type="ARBA" id="ARBA00001947"/>
    </source>
</evidence>
<evidence type="ECO:0000256" key="7">
    <source>
        <dbReference type="ARBA" id="ARBA00022741"/>
    </source>
</evidence>
<dbReference type="EMBL" id="JNSL01000227">
    <property type="protein sequence ID" value="KGA11894.1"/>
    <property type="molecule type" value="Genomic_DNA"/>
</dbReference>
<keyword evidence="6" id="KW-0479">Metal-binding</keyword>
<dbReference type="GO" id="GO:0046872">
    <property type="term" value="F:metal ion binding"/>
    <property type="evidence" value="ECO:0007669"/>
    <property type="project" value="UniProtKB-KW"/>
</dbReference>
<dbReference type="InterPro" id="IPR000926">
    <property type="entry name" value="RibA"/>
</dbReference>
<keyword evidence="5" id="KW-0686">Riboflavin biosynthesis</keyword>
<dbReference type="GO" id="GO:0005525">
    <property type="term" value="F:GTP binding"/>
    <property type="evidence" value="ECO:0007669"/>
    <property type="project" value="UniProtKB-KW"/>
</dbReference>
<dbReference type="GO" id="GO:0005829">
    <property type="term" value="C:cytosol"/>
    <property type="evidence" value="ECO:0007669"/>
    <property type="project" value="TreeGrafter"/>
</dbReference>
<evidence type="ECO:0000256" key="8">
    <source>
        <dbReference type="ARBA" id="ARBA00022801"/>
    </source>
</evidence>
<dbReference type="SUPFAM" id="SSF55821">
    <property type="entry name" value="YrdC/RibB"/>
    <property type="match status" value="1"/>
</dbReference>
<reference evidence="13" key="1">
    <citation type="submission" date="2014-06" db="EMBL/GenBank/DDBJ databases">
        <title>Key roles for freshwater Actinobacteria revealed by deep metagenomic sequencing.</title>
        <authorList>
            <person name="Ghai R."/>
            <person name="Mizuno C.M."/>
            <person name="Picazo A."/>
            <person name="Camacho A."/>
            <person name="Rodriguez-Valera F."/>
        </authorList>
    </citation>
    <scope>NUCLEOTIDE SEQUENCE</scope>
</reference>
<dbReference type="AlphaFoldDB" id="A0A094PQG3"/>
<dbReference type="GO" id="GO:0003935">
    <property type="term" value="F:GTP cyclohydrolase II activity"/>
    <property type="evidence" value="ECO:0007669"/>
    <property type="project" value="UniProtKB-EC"/>
</dbReference>
<dbReference type="PIRSF" id="PIRSF001259">
    <property type="entry name" value="RibA"/>
    <property type="match status" value="1"/>
</dbReference>
<dbReference type="PANTHER" id="PTHR21327">
    <property type="entry name" value="GTP CYCLOHYDROLASE II-RELATED"/>
    <property type="match status" value="1"/>
</dbReference>
<dbReference type="InterPro" id="IPR036144">
    <property type="entry name" value="RibA-like_sf"/>
</dbReference>
<dbReference type="SUPFAM" id="SSF142695">
    <property type="entry name" value="RibA-like"/>
    <property type="match status" value="1"/>
</dbReference>
<evidence type="ECO:0000256" key="4">
    <source>
        <dbReference type="ARBA" id="ARBA00012762"/>
    </source>
</evidence>
<name>A0A094PQG3_9ZZZZ</name>
<dbReference type="CDD" id="cd00641">
    <property type="entry name" value="GTP_cyclohydro2"/>
    <property type="match status" value="1"/>
</dbReference>
<evidence type="ECO:0000259" key="12">
    <source>
        <dbReference type="Pfam" id="PF00925"/>
    </source>
</evidence>
<keyword evidence="10" id="KW-0342">GTP-binding</keyword>
<evidence type="ECO:0000256" key="5">
    <source>
        <dbReference type="ARBA" id="ARBA00022619"/>
    </source>
</evidence>
<dbReference type="Pfam" id="PF00926">
    <property type="entry name" value="DHBP_synthase"/>
    <property type="match status" value="1"/>
</dbReference>
<dbReference type="Gene3D" id="3.90.870.10">
    <property type="entry name" value="DHBP synthase"/>
    <property type="match status" value="1"/>
</dbReference>
<dbReference type="GO" id="GO:0008686">
    <property type="term" value="F:3,4-dihydroxy-2-butanone-4-phosphate synthase activity"/>
    <property type="evidence" value="ECO:0007669"/>
    <property type="project" value="InterPro"/>
</dbReference>
<evidence type="ECO:0000256" key="2">
    <source>
        <dbReference type="ARBA" id="ARBA00004853"/>
    </source>
</evidence>
<dbReference type="HAMAP" id="MF_00179">
    <property type="entry name" value="RibA"/>
    <property type="match status" value="1"/>
</dbReference>
<dbReference type="EC" id="3.5.4.25" evidence="4"/>
<dbReference type="UniPathway" id="UPA00275">
    <property type="reaction ID" value="UER00400"/>
</dbReference>
<dbReference type="FunFam" id="3.40.50.10990:FF:000001">
    <property type="entry name" value="Riboflavin biosynthesis protein RibBA"/>
    <property type="match status" value="1"/>
</dbReference>
<evidence type="ECO:0000256" key="9">
    <source>
        <dbReference type="ARBA" id="ARBA00022833"/>
    </source>
</evidence>
<comment type="catalytic activity">
    <reaction evidence="11">
        <text>GTP + 4 H2O = 2,5-diamino-6-hydroxy-4-(5-phosphoribosylamino)-pyrimidine + formate + 2 phosphate + 3 H(+)</text>
        <dbReference type="Rhea" id="RHEA:23704"/>
        <dbReference type="ChEBI" id="CHEBI:15377"/>
        <dbReference type="ChEBI" id="CHEBI:15378"/>
        <dbReference type="ChEBI" id="CHEBI:15740"/>
        <dbReference type="ChEBI" id="CHEBI:37565"/>
        <dbReference type="ChEBI" id="CHEBI:43474"/>
        <dbReference type="ChEBI" id="CHEBI:58614"/>
        <dbReference type="EC" id="3.5.4.25"/>
    </reaction>
</comment>
<keyword evidence="7" id="KW-0547">Nucleotide-binding</keyword>
<dbReference type="NCBIfam" id="TIGR00505">
    <property type="entry name" value="ribA"/>
    <property type="match status" value="1"/>
</dbReference>